<gene>
    <name evidence="2" type="ordered locus">HPL003_25630</name>
</gene>
<dbReference type="AlphaFoldDB" id="G7VQD2"/>
<dbReference type="KEGG" id="pta:HPL003_25630"/>
<reference evidence="2 3" key="3">
    <citation type="journal article" date="2012" name="J. Bacteriol.">
        <title>Genome Sequence of Paenibacillus terrae HPL-003, a Xylanase-Producing Bacterium Isolated from Soil Found in Forest Residue.</title>
        <authorList>
            <person name="Shin S.H."/>
            <person name="Kim S."/>
            <person name="Kim J.Y."/>
            <person name="Song H.Y."/>
            <person name="Cho S.J."/>
            <person name="Kim D.R."/>
            <person name="Lee K.I."/>
            <person name="Lim H.K."/>
            <person name="Park N.J."/>
            <person name="Hwang I.T."/>
            <person name="Yang K.S."/>
        </authorList>
    </citation>
    <scope>NUCLEOTIDE SEQUENCE [LARGE SCALE GENOMIC DNA]</scope>
    <source>
        <strain evidence="2 3">HPL-003</strain>
    </source>
</reference>
<dbReference type="Proteomes" id="UP000005876">
    <property type="component" value="Chromosome"/>
</dbReference>
<evidence type="ECO:0000256" key="1">
    <source>
        <dbReference type="SAM" id="Phobius"/>
    </source>
</evidence>
<evidence type="ECO:0000313" key="2">
    <source>
        <dbReference type="EMBL" id="AET61842.1"/>
    </source>
</evidence>
<keyword evidence="1" id="KW-0812">Transmembrane</keyword>
<feature type="transmembrane region" description="Helical" evidence="1">
    <location>
        <begin position="59"/>
        <end position="83"/>
    </location>
</feature>
<feature type="transmembrane region" description="Helical" evidence="1">
    <location>
        <begin position="25"/>
        <end position="47"/>
    </location>
</feature>
<keyword evidence="1" id="KW-1133">Transmembrane helix</keyword>
<proteinExistence type="predicted"/>
<dbReference type="HOGENOM" id="CLU_1738744_0_0_9"/>
<sequence>MERMKLQKDWLDYVNRLQDRERQKIISSGITNWTLLLAVMGLAYWIYPDIAAIQKNWKTVLIGYVLFGNTAITLFDFFNSYYRQGKIKKYGSPTSSIDIKGLRILWRYQLIMLISFLGSNAYFLFHSKNFLFILYFILYCIRYLFETVPT</sequence>
<reference evidence="3" key="1">
    <citation type="submission" date="2011-11" db="EMBL/GenBank/DDBJ databases">
        <title>Complete sequence of Paenibacillus terrae HPL-003.</title>
        <authorList>
            <person name="Shin S.H."/>
            <person name="Kim S."/>
            <person name="Kim J.Y."/>
        </authorList>
    </citation>
    <scope>NUCLEOTIDE SEQUENCE [LARGE SCALE GENOMIC DNA]</scope>
    <source>
        <strain evidence="3">HPL-003</strain>
    </source>
</reference>
<accession>G7VQD2</accession>
<keyword evidence="1" id="KW-0472">Membrane</keyword>
<evidence type="ECO:0000313" key="3">
    <source>
        <dbReference type="Proteomes" id="UP000005876"/>
    </source>
</evidence>
<dbReference type="RefSeq" id="WP_014282524.1">
    <property type="nucleotide sequence ID" value="NC_016641.1"/>
</dbReference>
<name>G7VQD2_PAETH</name>
<protein>
    <submittedName>
        <fullName evidence="2">Uncharacterized protein</fullName>
    </submittedName>
</protein>
<feature type="transmembrane region" description="Helical" evidence="1">
    <location>
        <begin position="104"/>
        <end position="123"/>
    </location>
</feature>
<feature type="transmembrane region" description="Helical" evidence="1">
    <location>
        <begin position="129"/>
        <end position="145"/>
    </location>
</feature>
<organism evidence="2 3">
    <name type="scientific">Paenibacillus terrae (strain HPL-003)</name>
    <dbReference type="NCBI Taxonomy" id="985665"/>
    <lineage>
        <taxon>Bacteria</taxon>
        <taxon>Bacillati</taxon>
        <taxon>Bacillota</taxon>
        <taxon>Bacilli</taxon>
        <taxon>Bacillales</taxon>
        <taxon>Paenibacillaceae</taxon>
        <taxon>Paenibacillus</taxon>
    </lineage>
</organism>
<dbReference type="STRING" id="985665.HPL003_25630"/>
<dbReference type="EMBL" id="CP003107">
    <property type="protein sequence ID" value="AET61842.1"/>
    <property type="molecule type" value="Genomic_DNA"/>
</dbReference>
<dbReference type="OrthoDB" id="2667258at2"/>
<reference key="2">
    <citation type="submission" date="2011-11" db="EMBL/GenBank/DDBJ databases">
        <authorList>
            <person name="Shin S.H."/>
            <person name="Kim S."/>
            <person name="Kim J.Y."/>
        </authorList>
    </citation>
    <scope>NUCLEOTIDE SEQUENCE</scope>
    <source>
        <strain>HPL-003</strain>
    </source>
</reference>